<protein>
    <recommendedName>
        <fullName evidence="1">Serum response factor-binding protein 1</fullName>
    </recommendedName>
    <alternativeName>
        <fullName evidence="4">SRF-dependent transcription regulation-associated protein</fullName>
    </alternativeName>
</protein>
<feature type="compositionally biased region" description="Low complexity" evidence="6">
    <location>
        <begin position="504"/>
        <end position="513"/>
    </location>
</feature>
<keyword evidence="9" id="KW-1185">Reference proteome</keyword>
<comment type="caution">
    <text evidence="8">The sequence shown here is derived from an EMBL/GenBank/DDBJ whole genome shotgun (WGS) entry which is preliminary data.</text>
</comment>
<feature type="compositionally biased region" description="Acidic residues" evidence="6">
    <location>
        <begin position="297"/>
        <end position="326"/>
    </location>
</feature>
<evidence type="ECO:0000256" key="4">
    <source>
        <dbReference type="ARBA" id="ARBA00033254"/>
    </source>
</evidence>
<evidence type="ECO:0000256" key="3">
    <source>
        <dbReference type="ARBA" id="ARBA00025646"/>
    </source>
</evidence>
<evidence type="ECO:0000313" key="8">
    <source>
        <dbReference type="EMBL" id="CAF0894500.1"/>
    </source>
</evidence>
<dbReference type="GO" id="GO:0005634">
    <property type="term" value="C:nucleus"/>
    <property type="evidence" value="ECO:0007669"/>
    <property type="project" value="TreeGrafter"/>
</dbReference>
<dbReference type="Proteomes" id="UP000663879">
    <property type="component" value="Unassembled WGS sequence"/>
</dbReference>
<feature type="compositionally biased region" description="Basic and acidic residues" evidence="6">
    <location>
        <begin position="438"/>
        <end position="452"/>
    </location>
</feature>
<evidence type="ECO:0000313" key="9">
    <source>
        <dbReference type="Proteomes" id="UP000663879"/>
    </source>
</evidence>
<accession>A0A813Z5H1</accession>
<keyword evidence="2 5" id="KW-0175">Coiled coil</keyword>
<dbReference type="EMBL" id="CAJNOC010001834">
    <property type="protein sequence ID" value="CAF0894500.1"/>
    <property type="molecule type" value="Genomic_DNA"/>
</dbReference>
<dbReference type="InterPro" id="IPR037393">
    <property type="entry name" value="Bud22/SRFB1"/>
</dbReference>
<dbReference type="Pfam" id="PF09073">
    <property type="entry name" value="BUD22"/>
    <property type="match status" value="1"/>
</dbReference>
<gene>
    <name evidence="8" type="ORF">OXX778_LOCUS11081</name>
</gene>
<feature type="compositionally biased region" description="Basic and acidic residues" evidence="6">
    <location>
        <begin position="182"/>
        <end position="263"/>
    </location>
</feature>
<evidence type="ECO:0000256" key="5">
    <source>
        <dbReference type="SAM" id="Coils"/>
    </source>
</evidence>
<feature type="compositionally biased region" description="Polar residues" evidence="6">
    <location>
        <begin position="453"/>
        <end position="469"/>
    </location>
</feature>
<feature type="compositionally biased region" description="Acidic residues" evidence="6">
    <location>
        <begin position="171"/>
        <end position="181"/>
    </location>
</feature>
<reference evidence="8" key="1">
    <citation type="submission" date="2021-02" db="EMBL/GenBank/DDBJ databases">
        <authorList>
            <person name="Nowell W R."/>
        </authorList>
    </citation>
    <scope>NUCLEOTIDE SEQUENCE</scope>
    <source>
        <strain evidence="8">Ploen Becks lab</strain>
    </source>
</reference>
<dbReference type="GO" id="GO:0030686">
    <property type="term" value="C:90S preribosome"/>
    <property type="evidence" value="ECO:0007669"/>
    <property type="project" value="TreeGrafter"/>
</dbReference>
<dbReference type="PANTHER" id="PTHR23325">
    <property type="entry name" value="SERUM RESPONSE FACTOR-BINDING"/>
    <property type="match status" value="1"/>
</dbReference>
<evidence type="ECO:0000256" key="1">
    <source>
        <dbReference type="ARBA" id="ARBA00013459"/>
    </source>
</evidence>
<name>A0A813Z5H1_9BILA</name>
<feature type="domain" description="Bud22" evidence="7">
    <location>
        <begin position="483"/>
        <end position="568"/>
    </location>
</feature>
<evidence type="ECO:0000256" key="6">
    <source>
        <dbReference type="SAM" id="MobiDB-lite"/>
    </source>
</evidence>
<feature type="compositionally biased region" description="Basic and acidic residues" evidence="6">
    <location>
        <begin position="286"/>
        <end position="296"/>
    </location>
</feature>
<dbReference type="PANTHER" id="PTHR23325:SF1">
    <property type="entry name" value="SERUM RESPONSE FACTOR-BINDING PROTEIN 1"/>
    <property type="match status" value="1"/>
</dbReference>
<comment type="function">
    <text evidence="3">May be involved in regulating transcriptional activation of cardiac genes during the aging process. May play a role in biosynthesis and/or processing of SLC2A4 in adipose cells.</text>
</comment>
<sequence>MSDKNDKTLSETLFAFNNRIVAIKDVIKKAKIFQNTKLVRQIKLLAKKKGNEAQLEKNKRKCEHLKEEIQQINKLKFNEIAIFTFDNDGVSFEQYLKVNNKNLTIDKIALARIALSKQVIKAVDDIKNDPKIQNWKHIFIKYKARCEKRKNWKEKNRLLKEIESKLKPENSENEEEEEQEKDAEVNDSEKKLDLNKKESFPAEQKAEKSEKKMDQNKKESVPVEPQAEKSTKINKKPESVSDDLKASKPEKKAPIERKVKFSDDESEEDDEFELENDEDDDAIDGYDSHEDDKWNEEPQDNSEDSESDEEQSDSQEEEEGEEESVDLSEKFVFKKSNLEKKEDKRTANLKPLVIGEKPSHMVIKQINLDEVKDCEELPIEEEKTEKKENFSNETLSIIQDPFFLDKNGNEIQGDYNNNRPFKRSYDFEDEPMSYSSYDRYRKNRNDFNERRNNYTQSSYRNSLSSNGGQDRQFDRRSNNFDRPRKEFSRDNRNYDGHKREFSRDNNNFKNNRNGFDKRNEKRPFMNNRVDDNKPKEDISKLHPSWQAKKLAEEKAKALKFEGKKIKFDDDE</sequence>
<dbReference type="InterPro" id="IPR015158">
    <property type="entry name" value="Bud22_dom"/>
</dbReference>
<evidence type="ECO:0000256" key="2">
    <source>
        <dbReference type="ARBA" id="ARBA00023054"/>
    </source>
</evidence>
<dbReference type="OrthoDB" id="3364872at2759"/>
<evidence type="ECO:0000259" key="7">
    <source>
        <dbReference type="Pfam" id="PF09073"/>
    </source>
</evidence>
<dbReference type="AlphaFoldDB" id="A0A813Z5H1"/>
<feature type="compositionally biased region" description="Basic and acidic residues" evidence="6">
    <location>
        <begin position="471"/>
        <end position="503"/>
    </location>
</feature>
<feature type="coiled-coil region" evidence="5">
    <location>
        <begin position="48"/>
        <end position="75"/>
    </location>
</feature>
<feature type="region of interest" description="Disordered" evidence="6">
    <location>
        <begin position="408"/>
        <end position="540"/>
    </location>
</feature>
<dbReference type="GO" id="GO:0030490">
    <property type="term" value="P:maturation of SSU-rRNA"/>
    <property type="evidence" value="ECO:0007669"/>
    <property type="project" value="TreeGrafter"/>
</dbReference>
<organism evidence="8 9">
    <name type="scientific">Brachionus calyciflorus</name>
    <dbReference type="NCBI Taxonomy" id="104777"/>
    <lineage>
        <taxon>Eukaryota</taxon>
        <taxon>Metazoa</taxon>
        <taxon>Spiralia</taxon>
        <taxon>Gnathifera</taxon>
        <taxon>Rotifera</taxon>
        <taxon>Eurotatoria</taxon>
        <taxon>Monogononta</taxon>
        <taxon>Pseudotrocha</taxon>
        <taxon>Ploima</taxon>
        <taxon>Brachionidae</taxon>
        <taxon>Brachionus</taxon>
    </lineage>
</organism>
<feature type="region of interest" description="Disordered" evidence="6">
    <location>
        <begin position="167"/>
        <end position="332"/>
    </location>
</feature>
<proteinExistence type="predicted"/>
<feature type="compositionally biased region" description="Basic and acidic residues" evidence="6">
    <location>
        <begin position="514"/>
        <end position="540"/>
    </location>
</feature>
<feature type="compositionally biased region" description="Acidic residues" evidence="6">
    <location>
        <begin position="264"/>
        <end position="284"/>
    </location>
</feature>